<feature type="domain" description="BRO1" evidence="1">
    <location>
        <begin position="80"/>
        <end position="462"/>
    </location>
</feature>
<reference evidence="2 3" key="1">
    <citation type="submission" date="2022-07" db="EMBL/GenBank/DDBJ databases">
        <title>Genome-wide signatures of adaptation to extreme environments.</title>
        <authorList>
            <person name="Cho C.H."/>
            <person name="Yoon H.S."/>
        </authorList>
    </citation>
    <scope>NUCLEOTIDE SEQUENCE [LARGE SCALE GENOMIC DNA]</scope>
    <source>
        <strain evidence="2 3">DBV 063 E5</strain>
    </source>
</reference>
<evidence type="ECO:0000313" key="2">
    <source>
        <dbReference type="EMBL" id="KAK4537806.1"/>
    </source>
</evidence>
<dbReference type="SMART" id="SM01041">
    <property type="entry name" value="BRO1"/>
    <property type="match status" value="1"/>
</dbReference>
<dbReference type="EMBL" id="JANCYW010000014">
    <property type="protein sequence ID" value="KAK4537806.1"/>
    <property type="molecule type" value="Genomic_DNA"/>
</dbReference>
<dbReference type="AlphaFoldDB" id="A0AAV9J0J4"/>
<accession>A0AAV9J0J4</accession>
<dbReference type="InterPro" id="IPR038499">
    <property type="entry name" value="BRO1_sf"/>
</dbReference>
<name>A0AAV9J0J4_CYACA</name>
<evidence type="ECO:0000259" key="1">
    <source>
        <dbReference type="SMART" id="SM01041"/>
    </source>
</evidence>
<comment type="caution">
    <text evidence="2">The sequence shown here is derived from an EMBL/GenBank/DDBJ whole genome shotgun (WGS) entry which is preliminary data.</text>
</comment>
<gene>
    <name evidence="2" type="ORF">CDCA_CDCA14G3831</name>
</gene>
<evidence type="ECO:0000313" key="3">
    <source>
        <dbReference type="Proteomes" id="UP001301350"/>
    </source>
</evidence>
<dbReference type="Proteomes" id="UP001301350">
    <property type="component" value="Unassembled WGS sequence"/>
</dbReference>
<proteinExistence type="predicted"/>
<keyword evidence="3" id="KW-1185">Reference proteome</keyword>
<dbReference type="Gene3D" id="1.25.40.280">
    <property type="entry name" value="alix/aip1 like domains"/>
    <property type="match status" value="1"/>
</dbReference>
<organism evidence="2 3">
    <name type="scientific">Cyanidium caldarium</name>
    <name type="common">Red alga</name>
    <dbReference type="NCBI Taxonomy" id="2771"/>
    <lineage>
        <taxon>Eukaryota</taxon>
        <taxon>Rhodophyta</taxon>
        <taxon>Bangiophyceae</taxon>
        <taxon>Cyanidiales</taxon>
        <taxon>Cyanidiaceae</taxon>
        <taxon>Cyanidium</taxon>
    </lineage>
</organism>
<dbReference type="Pfam" id="PF03097">
    <property type="entry name" value="BRO1"/>
    <property type="match status" value="1"/>
</dbReference>
<dbReference type="InterPro" id="IPR004328">
    <property type="entry name" value="BRO1_dom"/>
</dbReference>
<sequence length="493" mass="54788">MLWLVPPTPSTDLNYNVPFSGMTQSEEDAGLLQDVTVARAGMRQAVREWKQQVLAAERWRWPLGNPLARSSWRASWRGGNLLKRVSEKMDDSGDSLVLAEGDGEVLLPLRQAHEQLERYRELMERLFVRLLDPKWREYLSTSAVAAKEFRFEYKSGLARRRERQVEHVFRFEVVCALFTLALCKLNLGSALLQAAADVEEGAEAEVTACTRKQNEAAQWYRESSGIFHFLSTRMCAGLLVDVESERVLCELHPLVSLALSHTALGLAYWVAVQRAEAQQLSPLTLSRLSLGAAETLRSAATQWTQVLHEPVPAMVQGVKLGSPPTSACYAAVELLQALCRARALYYRTVHLRAHETGGKGMRGLCVRLTEGAAEALAPDRLASWLRDGGDALPISSGLQSSLTAWRRRIDELRQRCWRDNDMVFMEVVPPSLPEWTDTDVVYPFERPPFVFPSAAAAAHSVVVNGMVATGQVAEHTIPSLQAMIATGGAKARR</sequence>
<protein>
    <recommendedName>
        <fullName evidence="1">BRO1 domain-containing protein</fullName>
    </recommendedName>
</protein>